<feature type="transmembrane region" description="Helical" evidence="7">
    <location>
        <begin position="45"/>
        <end position="69"/>
    </location>
</feature>
<dbReference type="InterPro" id="IPR000175">
    <property type="entry name" value="Na/ntran_symport"/>
</dbReference>
<dbReference type="PANTHER" id="PTHR42948">
    <property type="entry name" value="TRANSPORTER"/>
    <property type="match status" value="1"/>
</dbReference>
<dbReference type="InterPro" id="IPR037272">
    <property type="entry name" value="SNS_sf"/>
</dbReference>
<dbReference type="PROSITE" id="PS00610">
    <property type="entry name" value="NA_NEUROTRAN_SYMP_1"/>
    <property type="match status" value="1"/>
</dbReference>
<accession>A0A1H8QPX3</accession>
<proteinExistence type="inferred from homology"/>
<dbReference type="AlphaFoldDB" id="A0A1H8QPX3"/>
<dbReference type="SUPFAM" id="SSF161070">
    <property type="entry name" value="SNF-like"/>
    <property type="match status" value="1"/>
</dbReference>
<comment type="subcellular location">
    <subcellularLocation>
        <location evidence="1">Membrane</location>
        <topology evidence="1">Multi-pass membrane protein</topology>
    </subcellularLocation>
</comment>
<keyword evidence="5 7" id="KW-0472">Membrane</keyword>
<dbReference type="NCBIfam" id="NF037979">
    <property type="entry name" value="Na_transp"/>
    <property type="match status" value="1"/>
</dbReference>
<dbReference type="CDD" id="cd10336">
    <property type="entry name" value="SLC6sbd_Tyt1-Like"/>
    <property type="match status" value="1"/>
</dbReference>
<evidence type="ECO:0000256" key="4">
    <source>
        <dbReference type="ARBA" id="ARBA00022989"/>
    </source>
</evidence>
<name>A0A1H8QPX3_9ACTN</name>
<protein>
    <recommendedName>
        <fullName evidence="6">Transporter</fullName>
    </recommendedName>
</protein>
<dbReference type="InterPro" id="IPR047218">
    <property type="entry name" value="YocR/YhdH-like"/>
</dbReference>
<keyword evidence="3 6" id="KW-0812">Transmembrane</keyword>
<organism evidence="8 9">
    <name type="scientific">Denitrobacterium detoxificans</name>
    <dbReference type="NCBI Taxonomy" id="79604"/>
    <lineage>
        <taxon>Bacteria</taxon>
        <taxon>Bacillati</taxon>
        <taxon>Actinomycetota</taxon>
        <taxon>Coriobacteriia</taxon>
        <taxon>Eggerthellales</taxon>
        <taxon>Eggerthellaceae</taxon>
        <taxon>Denitrobacterium</taxon>
    </lineage>
</organism>
<dbReference type="PRINTS" id="PR00176">
    <property type="entry name" value="NANEUSMPORT"/>
</dbReference>
<keyword evidence="4 7" id="KW-1133">Transmembrane helix</keyword>
<dbReference type="GO" id="GO:0016020">
    <property type="term" value="C:membrane"/>
    <property type="evidence" value="ECO:0007669"/>
    <property type="project" value="UniProtKB-SubCell"/>
</dbReference>
<evidence type="ECO:0000256" key="1">
    <source>
        <dbReference type="ARBA" id="ARBA00004141"/>
    </source>
</evidence>
<feature type="transmembrane region" description="Helical" evidence="7">
    <location>
        <begin position="231"/>
        <end position="254"/>
    </location>
</feature>
<dbReference type="EMBL" id="FOEC01000002">
    <property type="protein sequence ID" value="SEO56048.1"/>
    <property type="molecule type" value="Genomic_DNA"/>
</dbReference>
<feature type="transmembrane region" description="Helical" evidence="7">
    <location>
        <begin position="149"/>
        <end position="168"/>
    </location>
</feature>
<evidence type="ECO:0000313" key="8">
    <source>
        <dbReference type="EMBL" id="SEO56048.1"/>
    </source>
</evidence>
<feature type="transmembrane region" description="Helical" evidence="7">
    <location>
        <begin position="442"/>
        <end position="463"/>
    </location>
</feature>
<feature type="transmembrane region" description="Helical" evidence="7">
    <location>
        <begin position="180"/>
        <end position="208"/>
    </location>
</feature>
<keyword evidence="6" id="KW-0769">Symport</keyword>
<reference evidence="9" key="1">
    <citation type="submission" date="2016-10" db="EMBL/GenBank/DDBJ databases">
        <authorList>
            <person name="Varghese N."/>
        </authorList>
    </citation>
    <scope>NUCLEOTIDE SEQUENCE [LARGE SCALE GENOMIC DNA]</scope>
    <source>
        <strain evidence="9">DSM 21843</strain>
    </source>
</reference>
<evidence type="ECO:0000256" key="2">
    <source>
        <dbReference type="ARBA" id="ARBA00022448"/>
    </source>
</evidence>
<feature type="transmembrane region" description="Helical" evidence="7">
    <location>
        <begin position="320"/>
        <end position="347"/>
    </location>
</feature>
<evidence type="ECO:0000313" key="9">
    <source>
        <dbReference type="Proteomes" id="UP000182975"/>
    </source>
</evidence>
<evidence type="ECO:0000256" key="5">
    <source>
        <dbReference type="ARBA" id="ARBA00023136"/>
    </source>
</evidence>
<feature type="transmembrane region" description="Helical" evidence="7">
    <location>
        <begin position="95"/>
        <end position="119"/>
    </location>
</feature>
<evidence type="ECO:0000256" key="7">
    <source>
        <dbReference type="SAM" id="Phobius"/>
    </source>
</evidence>
<evidence type="ECO:0000256" key="3">
    <source>
        <dbReference type="ARBA" id="ARBA00022692"/>
    </source>
</evidence>
<keyword evidence="2 6" id="KW-0813">Transport</keyword>
<comment type="similarity">
    <text evidence="6">Belongs to the sodium:neurotransmitter symporter (SNF) (TC 2.A.22) family.</text>
</comment>
<dbReference type="Pfam" id="PF00209">
    <property type="entry name" value="SNF"/>
    <property type="match status" value="2"/>
</dbReference>
<dbReference type="RefSeq" id="WP_177168497.1">
    <property type="nucleotide sequence ID" value="NZ_CP011402.1"/>
</dbReference>
<dbReference type="Proteomes" id="UP000182975">
    <property type="component" value="Unassembled WGS sequence"/>
</dbReference>
<feature type="transmembrane region" description="Helical" evidence="7">
    <location>
        <begin position="403"/>
        <end position="421"/>
    </location>
</feature>
<evidence type="ECO:0000256" key="6">
    <source>
        <dbReference type="RuleBase" id="RU003732"/>
    </source>
</evidence>
<dbReference type="PROSITE" id="PS50267">
    <property type="entry name" value="NA_NEUROTRAN_SYMP_3"/>
    <property type="match status" value="1"/>
</dbReference>
<feature type="transmembrane region" description="Helical" evidence="7">
    <location>
        <begin position="275"/>
        <end position="294"/>
    </location>
</feature>
<dbReference type="GO" id="GO:0015293">
    <property type="term" value="F:symporter activity"/>
    <property type="evidence" value="ECO:0007669"/>
    <property type="project" value="UniProtKB-KW"/>
</dbReference>
<sequence length="471" mass="50435">MEQHQAEEREHFASRLGFILVAAGCAIGLGNVWRFPYIAGQYGGGAFILIYVLFLVILGLPVMVMEFAVGRASQSSTARAFHILPSKRDFRWFSWWGYVGSMLLLMFYTTICGWMLAYIPRLASGEFTNAGVDAAAASFDALIADPVQLVLFMLLSVAVGVAVTIGGLRNGVERVSKFMMGALFVIMVALCVRAVTLPGADAGIAFYLQPDFSRLFAGDSLPEQLGTFGDAVYAAMGQAFFSLSVGMGGMAIFGSRIGKERSLTTEALSATGLDTLVAFMAGLIIFPACFAFGVSPDAGPSLVFVTLPIVFGSMPLGNVWGALFFVFMGFAALSTVIAVFETIVSWCMDRWGISRTRSVLCNGIALAVLSIPCALGFNVLSDVVVPGLGDISSVEDFIVSNNILPLGGIVFAVFCSTRLGWGWDRFIAEADAGEGIKFPPQLRLWCAWGIPVLMIIIFIMGYVPKISALLG</sequence>
<dbReference type="PANTHER" id="PTHR42948:SF1">
    <property type="entry name" value="TRANSPORTER"/>
    <property type="match status" value="1"/>
</dbReference>
<gene>
    <name evidence="8" type="ORF">SAMN02910314_00564</name>
</gene>
<feature type="transmembrane region" description="Helical" evidence="7">
    <location>
        <begin position="12"/>
        <end position="33"/>
    </location>
</feature>
<feature type="transmembrane region" description="Helical" evidence="7">
    <location>
        <begin position="359"/>
        <end position="380"/>
    </location>
</feature>
<keyword evidence="9" id="KW-1185">Reference proteome</keyword>